<reference evidence="1 2" key="1">
    <citation type="journal article" date="2008" name="J. Bacteriol.">
        <title>Insights into plant cell wall degradation from the genome sequence of the soil bacterium Cellvibrio japonicus.</title>
        <authorList>
            <person name="Deboy R.T."/>
            <person name="Mongodin E.F."/>
            <person name="Fouts D.E."/>
            <person name="Tailford L.E."/>
            <person name="Khouri H."/>
            <person name="Emerson J.B."/>
            <person name="Mohamoud Y."/>
            <person name="Watkins K."/>
            <person name="Henrissat B."/>
            <person name="Gilbert H.J."/>
            <person name="Nelson K.E."/>
        </authorList>
    </citation>
    <scope>NUCLEOTIDE SEQUENCE [LARGE SCALE GENOMIC DNA]</scope>
    <source>
        <strain evidence="1 2">Ueda107</strain>
    </source>
</reference>
<dbReference type="AlphaFoldDB" id="B3PCH3"/>
<dbReference type="EMBL" id="CP000934">
    <property type="protein sequence ID" value="ACE82928.1"/>
    <property type="molecule type" value="Genomic_DNA"/>
</dbReference>
<proteinExistence type="predicted"/>
<dbReference type="KEGG" id="cja:CJA_1290"/>
<dbReference type="Proteomes" id="UP000001036">
    <property type="component" value="Chromosome"/>
</dbReference>
<dbReference type="HOGENOM" id="CLU_150035_0_0_6"/>
<evidence type="ECO:0000313" key="1">
    <source>
        <dbReference type="EMBL" id="ACE82928.1"/>
    </source>
</evidence>
<evidence type="ECO:0000313" key="2">
    <source>
        <dbReference type="Proteomes" id="UP000001036"/>
    </source>
</evidence>
<gene>
    <name evidence="1" type="ordered locus">CJA_1290</name>
</gene>
<dbReference type="eggNOG" id="ENOG5032RZM">
    <property type="taxonomic scope" value="Bacteria"/>
</dbReference>
<protein>
    <submittedName>
        <fullName evidence="1">Putative type 1 pili tip component</fullName>
    </submittedName>
</protein>
<accession>B3PCH3</accession>
<name>B3PCH3_CELJU</name>
<dbReference type="RefSeq" id="WP_012486927.1">
    <property type="nucleotide sequence ID" value="NC_010995.1"/>
</dbReference>
<organism evidence="1 2">
    <name type="scientific">Cellvibrio japonicus (strain Ueda107)</name>
    <name type="common">Pseudomonas fluorescens subsp. cellulosa</name>
    <dbReference type="NCBI Taxonomy" id="498211"/>
    <lineage>
        <taxon>Bacteria</taxon>
        <taxon>Pseudomonadati</taxon>
        <taxon>Pseudomonadota</taxon>
        <taxon>Gammaproteobacteria</taxon>
        <taxon>Cellvibrionales</taxon>
        <taxon>Cellvibrionaceae</taxon>
        <taxon>Cellvibrio</taxon>
    </lineage>
</organism>
<dbReference type="STRING" id="498211.CJA_1290"/>
<dbReference type="OrthoDB" id="6386565at2"/>
<sequence>MSLKELLSQWESFAQGRLTRDTYEIHLSLDDAAKLNALAEMYPKRTPEQLLNELVSAALGQLEASFPYVQGNRIIATDELGDPIYEDVGPTPRFLALTNKYLEWHRRQG</sequence>
<keyword evidence="2" id="KW-1185">Reference proteome</keyword>